<dbReference type="Gene3D" id="3.40.190.80">
    <property type="match status" value="1"/>
</dbReference>
<dbReference type="PROSITE" id="PS00630">
    <property type="entry name" value="IMP_2"/>
    <property type="match status" value="1"/>
</dbReference>
<feature type="binding site" evidence="7">
    <location>
        <position position="127"/>
    </location>
    <ligand>
        <name>Mg(2+)</name>
        <dbReference type="ChEBI" id="CHEBI:18420"/>
        <label>1</label>
        <note>catalytic</note>
    </ligand>
</feature>
<dbReference type="FunFam" id="3.30.540.10:FF:000013">
    <property type="entry name" value="Inositol-1-monophosphatase"/>
    <property type="match status" value="1"/>
</dbReference>
<feature type="binding site" evidence="7">
    <location>
        <position position="125"/>
    </location>
    <ligand>
        <name>Mg(2+)</name>
        <dbReference type="ChEBI" id="CHEBI:18420"/>
        <label>1</label>
        <note>catalytic</note>
    </ligand>
</feature>
<evidence type="ECO:0000256" key="6">
    <source>
        <dbReference type="ARBA" id="ARBA00022842"/>
    </source>
</evidence>
<evidence type="ECO:0000256" key="3">
    <source>
        <dbReference type="ARBA" id="ARBA00009759"/>
    </source>
</evidence>
<protein>
    <recommendedName>
        <fullName evidence="8">Inositol-1-monophosphatase</fullName>
        <ecNumber evidence="8">3.1.3.25</ecNumber>
    </recommendedName>
</protein>
<dbReference type="EMBL" id="LN483167">
    <property type="protein sequence ID" value="CDZ96733.1"/>
    <property type="molecule type" value="Genomic_DNA"/>
</dbReference>
<keyword evidence="6 7" id="KW-0460">Magnesium</keyword>
<feature type="binding site" evidence="7">
    <location>
        <position position="105"/>
    </location>
    <ligand>
        <name>Mg(2+)</name>
        <dbReference type="ChEBI" id="CHEBI:18420"/>
        <label>1</label>
        <note>catalytic</note>
    </ligand>
</feature>
<dbReference type="PRINTS" id="PR00377">
    <property type="entry name" value="IMPHPHTASES"/>
</dbReference>
<evidence type="ECO:0000313" key="9">
    <source>
        <dbReference type="EMBL" id="CDZ96733.1"/>
    </source>
</evidence>
<sequence length="332" mass="35728">MEIDPISAWRRPGILNDALTAGLATPPLSYAAPPDLPSILSFAIDLARQVGHRIKAGSQNRFAAQTGVDEKKNSVDLVTETDQAVEKFILEKVTEAYPEHKFIGEESYAAGKKVVLGNEPTWIIDPIDGTTNFVHGFPMCCVSIGFTYLGKPVIGVVYNPFLDQLYSAAKGHGAYLNESIKLPLVSPPPVLTSISQALIGVEYGSDRSPEVMDAKLRSFGNLAGQGEGKSMCRGMRSMGSAALNFCAVAAGQLDMYWEIGCWEWDVCAGTIIAQESGGALFGSSSTDLSGDVTPEILTGRKYLIIRGVPAGIDGQRALAKEFYSRIVDWDQN</sequence>
<dbReference type="GO" id="GO:0006021">
    <property type="term" value="P:inositol biosynthetic process"/>
    <property type="evidence" value="ECO:0007669"/>
    <property type="project" value="UniProtKB-UniPathway"/>
</dbReference>
<evidence type="ECO:0000256" key="7">
    <source>
        <dbReference type="PIRSR" id="PIRSR600760-2"/>
    </source>
</evidence>
<dbReference type="GO" id="GO:0046872">
    <property type="term" value="F:metal ion binding"/>
    <property type="evidence" value="ECO:0007669"/>
    <property type="project" value="UniProtKB-KW"/>
</dbReference>
<dbReference type="GO" id="GO:0007165">
    <property type="term" value="P:signal transduction"/>
    <property type="evidence" value="ECO:0007669"/>
    <property type="project" value="TreeGrafter"/>
</dbReference>
<keyword evidence="4 7" id="KW-0479">Metal-binding</keyword>
<dbReference type="AlphaFoldDB" id="A0A0F7SG91"/>
<dbReference type="CDD" id="cd01639">
    <property type="entry name" value="IMPase"/>
    <property type="match status" value="1"/>
</dbReference>
<dbReference type="InterPro" id="IPR000760">
    <property type="entry name" value="Inositol_monophosphatase-like"/>
</dbReference>
<evidence type="ECO:0000256" key="8">
    <source>
        <dbReference type="RuleBase" id="RU364068"/>
    </source>
</evidence>
<comment type="similarity">
    <text evidence="3 8">Belongs to the inositol monophosphatase superfamily.</text>
</comment>
<evidence type="ECO:0000256" key="1">
    <source>
        <dbReference type="ARBA" id="ARBA00001033"/>
    </source>
</evidence>
<feature type="binding site" evidence="7">
    <location>
        <position position="265"/>
    </location>
    <ligand>
        <name>Mg(2+)</name>
        <dbReference type="ChEBI" id="CHEBI:18420"/>
        <label>1</label>
        <note>catalytic</note>
    </ligand>
</feature>
<dbReference type="PANTHER" id="PTHR20854:SF4">
    <property type="entry name" value="INOSITOL-1-MONOPHOSPHATASE-RELATED"/>
    <property type="match status" value="1"/>
</dbReference>
<dbReference type="PROSITE" id="PS00629">
    <property type="entry name" value="IMP_1"/>
    <property type="match status" value="1"/>
</dbReference>
<evidence type="ECO:0000256" key="2">
    <source>
        <dbReference type="ARBA" id="ARBA00001946"/>
    </source>
</evidence>
<name>A0A0F7SG91_PHARH</name>
<dbReference type="InterPro" id="IPR020550">
    <property type="entry name" value="Inositol_monophosphatase_CS"/>
</dbReference>
<dbReference type="InterPro" id="IPR020583">
    <property type="entry name" value="Inositol_monoP_metal-BS"/>
</dbReference>
<accession>A0A0F7SG91</accession>
<organism evidence="9">
    <name type="scientific">Phaffia rhodozyma</name>
    <name type="common">Yeast</name>
    <name type="synonym">Xanthophyllomyces dendrorhous</name>
    <dbReference type="NCBI Taxonomy" id="264483"/>
    <lineage>
        <taxon>Eukaryota</taxon>
        <taxon>Fungi</taxon>
        <taxon>Dikarya</taxon>
        <taxon>Basidiomycota</taxon>
        <taxon>Agaricomycotina</taxon>
        <taxon>Tremellomycetes</taxon>
        <taxon>Cystofilobasidiales</taxon>
        <taxon>Mrakiaceae</taxon>
        <taxon>Phaffia</taxon>
    </lineage>
</organism>
<proteinExistence type="inferred from homology"/>
<dbReference type="InterPro" id="IPR033942">
    <property type="entry name" value="IMPase"/>
</dbReference>
<comment type="pathway">
    <text evidence="8">Polyol metabolism; myo-inositol biosynthesis; myo-inositol from D-glucose 6-phosphate: step 2/2.</text>
</comment>
<dbReference type="UniPathway" id="UPA00823">
    <property type="reaction ID" value="UER00788"/>
</dbReference>
<feature type="binding site" evidence="7">
    <location>
        <position position="128"/>
    </location>
    <ligand>
        <name>Mg(2+)</name>
        <dbReference type="ChEBI" id="CHEBI:18420"/>
        <label>1</label>
        <note>catalytic</note>
    </ligand>
</feature>
<dbReference type="EC" id="3.1.3.25" evidence="8"/>
<dbReference type="PANTHER" id="PTHR20854">
    <property type="entry name" value="INOSITOL MONOPHOSPHATASE"/>
    <property type="match status" value="1"/>
</dbReference>
<evidence type="ECO:0000256" key="5">
    <source>
        <dbReference type="ARBA" id="ARBA00022801"/>
    </source>
</evidence>
<evidence type="ECO:0000256" key="4">
    <source>
        <dbReference type="ARBA" id="ARBA00022723"/>
    </source>
</evidence>
<dbReference type="GO" id="GO:0046854">
    <property type="term" value="P:phosphatidylinositol phosphate biosynthetic process"/>
    <property type="evidence" value="ECO:0007669"/>
    <property type="project" value="InterPro"/>
</dbReference>
<comment type="catalytic activity">
    <reaction evidence="1 8">
        <text>a myo-inositol phosphate + H2O = myo-inositol + phosphate</text>
        <dbReference type="Rhea" id="RHEA:24056"/>
        <dbReference type="ChEBI" id="CHEBI:15377"/>
        <dbReference type="ChEBI" id="CHEBI:17268"/>
        <dbReference type="ChEBI" id="CHEBI:43474"/>
        <dbReference type="ChEBI" id="CHEBI:84139"/>
        <dbReference type="EC" id="3.1.3.25"/>
    </reaction>
</comment>
<reference evidence="9" key="1">
    <citation type="submission" date="2014-08" db="EMBL/GenBank/DDBJ databases">
        <authorList>
            <person name="Sharma Rahul"/>
            <person name="Thines Marco"/>
        </authorList>
    </citation>
    <scope>NUCLEOTIDE SEQUENCE</scope>
</reference>
<dbReference type="Gene3D" id="3.30.540.10">
    <property type="entry name" value="Fructose-1,6-Bisphosphatase, subunit A, domain 1"/>
    <property type="match status" value="1"/>
</dbReference>
<dbReference type="SUPFAM" id="SSF56655">
    <property type="entry name" value="Carbohydrate phosphatase"/>
    <property type="match status" value="1"/>
</dbReference>
<dbReference type="Pfam" id="PF00459">
    <property type="entry name" value="Inositol_P"/>
    <property type="match status" value="1"/>
</dbReference>
<dbReference type="GO" id="GO:0008934">
    <property type="term" value="F:inositol monophosphate 1-phosphatase activity"/>
    <property type="evidence" value="ECO:0007669"/>
    <property type="project" value="InterPro"/>
</dbReference>
<keyword evidence="5 8" id="KW-0378">Hydrolase</keyword>
<comment type="cofactor">
    <cofactor evidence="2 7 8">
        <name>Mg(2+)</name>
        <dbReference type="ChEBI" id="CHEBI:18420"/>
    </cofactor>
</comment>